<evidence type="ECO:0000313" key="2">
    <source>
        <dbReference type="Proteomes" id="UP001139263"/>
    </source>
</evidence>
<dbReference type="EMBL" id="JALBUF010000013">
    <property type="protein sequence ID" value="MCI0184409.1"/>
    <property type="molecule type" value="Genomic_DNA"/>
</dbReference>
<proteinExistence type="predicted"/>
<protein>
    <recommendedName>
        <fullName evidence="3">Transposase</fullName>
    </recommendedName>
</protein>
<keyword evidence="2" id="KW-1185">Reference proteome</keyword>
<sequence>MEMQVAHDYGMAKRKRTLYDWEELYRRQMVVGASYQELHRVITIHLIDFVQFPSMDRYHTSYHVVEDQTHELLSDA</sequence>
<reference evidence="1" key="1">
    <citation type="submission" date="2022-03" db="EMBL/GenBank/DDBJ databases">
        <title>Draft Genome Sequence of Firmicute Strain S0AB, a Heterotrophic Iron/Sulfur-Oxidizing Extreme Acidophile.</title>
        <authorList>
            <person name="Vergara E."/>
            <person name="Pakostova E."/>
            <person name="Johnson D.B."/>
            <person name="Holmes D.S."/>
        </authorList>
    </citation>
    <scope>NUCLEOTIDE SEQUENCE</scope>
    <source>
        <strain evidence="1">S0AB</strain>
    </source>
</reference>
<comment type="caution">
    <text evidence="1">The sequence shown here is derived from an EMBL/GenBank/DDBJ whole genome shotgun (WGS) entry which is preliminary data.</text>
</comment>
<accession>A0A9X1VAP2</accession>
<dbReference type="Pfam" id="PF12784">
    <property type="entry name" value="PDDEXK_2"/>
    <property type="match status" value="1"/>
</dbReference>
<organism evidence="1 2">
    <name type="scientific">Sulfoacidibacillus ferrooxidans</name>
    <dbReference type="NCBI Taxonomy" id="2005001"/>
    <lineage>
        <taxon>Bacteria</taxon>
        <taxon>Bacillati</taxon>
        <taxon>Bacillota</taxon>
        <taxon>Bacilli</taxon>
        <taxon>Bacillales</taxon>
        <taxon>Alicyclobacillaceae</taxon>
        <taxon>Sulfoacidibacillus</taxon>
    </lineage>
</organism>
<gene>
    <name evidence="1" type="ORF">MM817_02706</name>
</gene>
<dbReference type="Proteomes" id="UP001139263">
    <property type="component" value="Unassembled WGS sequence"/>
</dbReference>
<dbReference type="AlphaFoldDB" id="A0A9X1VAP2"/>
<evidence type="ECO:0000313" key="1">
    <source>
        <dbReference type="EMBL" id="MCI0184409.1"/>
    </source>
</evidence>
<name>A0A9X1VAP2_9BACL</name>
<evidence type="ECO:0008006" key="3">
    <source>
        <dbReference type="Google" id="ProtNLM"/>
    </source>
</evidence>